<evidence type="ECO:0000313" key="13">
    <source>
        <dbReference type="EMBL" id="KAJ8951522.1"/>
    </source>
</evidence>
<gene>
    <name evidence="13" type="ORF">NQ318_000219</name>
</gene>
<dbReference type="AlphaFoldDB" id="A0AAV8YLT5"/>
<evidence type="ECO:0000256" key="8">
    <source>
        <dbReference type="ARBA" id="ARBA00023136"/>
    </source>
</evidence>
<dbReference type="GO" id="GO:0016020">
    <property type="term" value="C:membrane"/>
    <property type="evidence" value="ECO:0007669"/>
    <property type="project" value="InterPro"/>
</dbReference>
<sequence length="422" mass="47530">MDSTTALMIIGVIYGVLLFFDNFFKTCAHYPYIKFLEDKPLSLKWKTKALNRTLIRWGNSRPRFLHVWFTVGLYASLVLLPIAIILLVYSLIQNVFGSSGESKVVLEPIVPGINLPASELGYYSLTLIVCSIVHELGHALAAVLEDVNLIDVGANIWFILPVAYVNLSTEKFSSLSHKRILKILCGGIWHNLVLSLIAFILFNCLPFIFTPFYYTNKGVTVSHMTKHSPLSGSRGLNVGDTIFNINECSVFDEASYFECLQYLQQHKSAFCIDSDLIHSLDESIPLKHLENGYMGCCDSGKPLNLCFEYMDTADGILELPSHVCLPGRTVVEKSTNFCTHEPHSCQNNFYCFRPLLANSTNLFKIVCDGKNVIYLGLAMDFYRTVDVSAYIRSAYLLLQPSPDVLTKFFKLCNCIFIWTGNH</sequence>
<evidence type="ECO:0000313" key="14">
    <source>
        <dbReference type="Proteomes" id="UP001162162"/>
    </source>
</evidence>
<dbReference type="GO" id="GO:0031293">
    <property type="term" value="P:membrane protein intracellular domain proteolysis"/>
    <property type="evidence" value="ECO:0007669"/>
    <property type="project" value="TreeGrafter"/>
</dbReference>
<dbReference type="SUPFAM" id="SSF50156">
    <property type="entry name" value="PDZ domain-like"/>
    <property type="match status" value="1"/>
</dbReference>
<comment type="similarity">
    <text evidence="3">Belongs to the peptidase M50A family.</text>
</comment>
<evidence type="ECO:0000256" key="7">
    <source>
        <dbReference type="ARBA" id="ARBA00022989"/>
    </source>
</evidence>
<evidence type="ECO:0000256" key="1">
    <source>
        <dbReference type="ARBA" id="ARBA00001350"/>
    </source>
</evidence>
<dbReference type="GO" id="GO:1905897">
    <property type="term" value="P:regulation of response to endoplasmic reticulum stress"/>
    <property type="evidence" value="ECO:0007669"/>
    <property type="project" value="TreeGrafter"/>
</dbReference>
<evidence type="ECO:0000256" key="10">
    <source>
        <dbReference type="ARBA" id="ARBA00045828"/>
    </source>
</evidence>
<evidence type="ECO:0000256" key="2">
    <source>
        <dbReference type="ARBA" id="ARBA00004127"/>
    </source>
</evidence>
<organism evidence="13 14">
    <name type="scientific">Aromia moschata</name>
    <dbReference type="NCBI Taxonomy" id="1265417"/>
    <lineage>
        <taxon>Eukaryota</taxon>
        <taxon>Metazoa</taxon>
        <taxon>Ecdysozoa</taxon>
        <taxon>Arthropoda</taxon>
        <taxon>Hexapoda</taxon>
        <taxon>Insecta</taxon>
        <taxon>Pterygota</taxon>
        <taxon>Neoptera</taxon>
        <taxon>Endopterygota</taxon>
        <taxon>Coleoptera</taxon>
        <taxon>Polyphaga</taxon>
        <taxon>Cucujiformia</taxon>
        <taxon>Chrysomeloidea</taxon>
        <taxon>Cerambycidae</taxon>
        <taxon>Cerambycinae</taxon>
        <taxon>Callichromatini</taxon>
        <taxon>Aromia</taxon>
    </lineage>
</organism>
<comment type="catalytic activity">
    <reaction evidence="1">
        <text>Cleaves several transcription factors that are type-2 transmembrane proteins within membrane-spanning domains. Known substrates include sterol regulatory element-binding protein (SREBP) -1, SREBP-2 and forms of the transcriptional activator ATF6. SREBP-2 is cleaved at the site 477-DRSRILL-|-CVLTFLCLSFNPLTSLLQWGGA-505. The residues Asn-Pro, 11 residues distal to the site of cleavage in the membrane-spanning domain, are important for cleavage by S2P endopeptidase. Replacement of either of these residues does not prevent cleavage, but there is no cleavage if both of these residues are replaced.</text>
        <dbReference type="EC" id="3.4.24.85"/>
    </reaction>
</comment>
<keyword evidence="14" id="KW-1185">Reference proteome</keyword>
<feature type="transmembrane region" description="Helical" evidence="11">
    <location>
        <begin position="149"/>
        <end position="167"/>
    </location>
</feature>
<evidence type="ECO:0000256" key="11">
    <source>
        <dbReference type="SAM" id="Phobius"/>
    </source>
</evidence>
<dbReference type="InterPro" id="IPR001193">
    <property type="entry name" value="MBTPS2"/>
</dbReference>
<evidence type="ECO:0000256" key="3">
    <source>
        <dbReference type="ARBA" id="ARBA00009989"/>
    </source>
</evidence>
<feature type="transmembrane region" description="Helical" evidence="11">
    <location>
        <begin position="65"/>
        <end position="92"/>
    </location>
</feature>
<dbReference type="GO" id="GO:0005737">
    <property type="term" value="C:cytoplasm"/>
    <property type="evidence" value="ECO:0007669"/>
    <property type="project" value="TreeGrafter"/>
</dbReference>
<dbReference type="InterPro" id="IPR008915">
    <property type="entry name" value="Peptidase_M50"/>
</dbReference>
<keyword evidence="8 11" id="KW-0472">Membrane</keyword>
<feature type="domain" description="Peptidase M50" evidence="12">
    <location>
        <begin position="123"/>
        <end position="257"/>
    </location>
</feature>
<feature type="transmembrane region" description="Helical" evidence="11">
    <location>
        <begin position="188"/>
        <end position="214"/>
    </location>
</feature>
<dbReference type="EC" id="3.4.24.85" evidence="4"/>
<keyword evidence="6 11" id="KW-0812">Transmembrane</keyword>
<evidence type="ECO:0000256" key="9">
    <source>
        <dbReference type="ARBA" id="ARBA00032658"/>
    </source>
</evidence>
<dbReference type="Pfam" id="PF02163">
    <property type="entry name" value="Peptidase_M50"/>
    <property type="match status" value="1"/>
</dbReference>
<dbReference type="GO" id="GO:0012505">
    <property type="term" value="C:endomembrane system"/>
    <property type="evidence" value="ECO:0007669"/>
    <property type="project" value="UniProtKB-SubCell"/>
</dbReference>
<name>A0AAV8YLT5_9CUCU</name>
<comment type="caution">
    <text evidence="13">The sequence shown here is derived from an EMBL/GenBank/DDBJ whole genome shotgun (WGS) entry which is preliminary data.</text>
</comment>
<dbReference type="PANTHER" id="PTHR13325">
    <property type="entry name" value="PROTEASE M50 MEMBRANE-BOUND TRANSCRIPTION FACTOR SITE 2 PROTEASE"/>
    <property type="match status" value="1"/>
</dbReference>
<dbReference type="EMBL" id="JAPWTK010000083">
    <property type="protein sequence ID" value="KAJ8951522.1"/>
    <property type="molecule type" value="Genomic_DNA"/>
</dbReference>
<dbReference type="Proteomes" id="UP001162162">
    <property type="component" value="Unassembled WGS sequence"/>
</dbReference>
<protein>
    <recommendedName>
        <fullName evidence="5">Membrane-bound transcription factor site-2 protease</fullName>
        <ecNumber evidence="4">3.4.24.85</ecNumber>
    </recommendedName>
    <alternativeName>
        <fullName evidence="9">Endopeptidase S2P</fullName>
    </alternativeName>
</protein>
<proteinExistence type="inferred from homology"/>
<feature type="transmembrane region" description="Helical" evidence="11">
    <location>
        <begin position="6"/>
        <end position="24"/>
    </location>
</feature>
<evidence type="ECO:0000256" key="6">
    <source>
        <dbReference type="ARBA" id="ARBA00022692"/>
    </source>
</evidence>
<reference evidence="13" key="1">
    <citation type="journal article" date="2023" name="Insect Mol. Biol.">
        <title>Genome sequencing provides insights into the evolution of gene families encoding plant cell wall-degrading enzymes in longhorned beetles.</title>
        <authorList>
            <person name="Shin N.R."/>
            <person name="Okamura Y."/>
            <person name="Kirsch R."/>
            <person name="Pauchet Y."/>
        </authorList>
    </citation>
    <scope>NUCLEOTIDE SEQUENCE</scope>
    <source>
        <strain evidence="13">AMC_N1</strain>
    </source>
</reference>
<keyword evidence="7 11" id="KW-1133">Transmembrane helix</keyword>
<evidence type="ECO:0000256" key="5">
    <source>
        <dbReference type="ARBA" id="ARBA00014400"/>
    </source>
</evidence>
<dbReference type="PANTHER" id="PTHR13325:SF3">
    <property type="entry name" value="MEMBRANE-BOUND TRANSCRIPTION FACTOR SITE-2 PROTEASE"/>
    <property type="match status" value="1"/>
</dbReference>
<comment type="function">
    <text evidence="10">Zinc metalloprotease that mediates intramembrane proteolysis of proteins such as ATF6, ATF6B, SREBF1/SREBP1 and SREBF2/SREBP2. Catalyzes the second step in the proteolytic activation of the sterol regulatory element-binding proteins (SREBPs) SREBF1/SREBP1 and SREBF2/SREBP2: cleaves SREBPs within the first transmembrane segment, thereby releasing the N-terminal segment with a portion of the transmembrane segment attached. Mature N-terminal SREBP fragments shuttle to the nucleus and activate gene transcription. Also mediates the second step in the proteolytic activation of the cyclic AMP-dependent transcription factor ATF-6 (ATF6 and ATF6B). Involved in intramembrane proteolysis during bone formation. In astrocytes and osteoblasts, upon DNA damage and ER stress, mediates the second step of the regulated intramembrane proteolytic activation of the transcription factor CREB3L1, leading to the inhibition of cell-cycle progression.</text>
</comment>
<dbReference type="InterPro" id="IPR036034">
    <property type="entry name" value="PDZ_sf"/>
</dbReference>
<evidence type="ECO:0000256" key="4">
    <source>
        <dbReference type="ARBA" id="ARBA00012347"/>
    </source>
</evidence>
<accession>A0AAV8YLT5</accession>
<dbReference type="PRINTS" id="PR01000">
    <property type="entry name" value="SREBPS2PTASE"/>
</dbReference>
<evidence type="ECO:0000259" key="12">
    <source>
        <dbReference type="Pfam" id="PF02163"/>
    </source>
</evidence>
<dbReference type="GO" id="GO:0004222">
    <property type="term" value="F:metalloendopeptidase activity"/>
    <property type="evidence" value="ECO:0007669"/>
    <property type="project" value="InterPro"/>
</dbReference>
<comment type="subcellular location">
    <subcellularLocation>
        <location evidence="2">Endomembrane system</location>
        <topology evidence="2">Multi-pass membrane protein</topology>
    </subcellularLocation>
</comment>